<dbReference type="InterPro" id="IPR016181">
    <property type="entry name" value="Acyl_CoA_acyltransferase"/>
</dbReference>
<evidence type="ECO:0000256" key="2">
    <source>
        <dbReference type="ARBA" id="ARBA00023315"/>
    </source>
</evidence>
<evidence type="ECO:0000313" key="4">
    <source>
        <dbReference type="EMBL" id="PTA67697.1"/>
    </source>
</evidence>
<evidence type="ECO:0000256" key="1">
    <source>
        <dbReference type="ARBA" id="ARBA00022679"/>
    </source>
</evidence>
<dbReference type="SUPFAM" id="SSF55729">
    <property type="entry name" value="Acyl-CoA N-acyltransferases (Nat)"/>
    <property type="match status" value="1"/>
</dbReference>
<dbReference type="AlphaFoldDB" id="A0A2T3W7B0"/>
<proteinExistence type="predicted"/>
<evidence type="ECO:0000259" key="3">
    <source>
        <dbReference type="PROSITE" id="PS51186"/>
    </source>
</evidence>
<dbReference type="CDD" id="cd04301">
    <property type="entry name" value="NAT_SF"/>
    <property type="match status" value="1"/>
</dbReference>
<protein>
    <submittedName>
        <fullName evidence="4">GNAT family N-acetyltransferase</fullName>
    </submittedName>
</protein>
<dbReference type="EMBL" id="PYSV01000010">
    <property type="protein sequence ID" value="PTA67697.1"/>
    <property type="molecule type" value="Genomic_DNA"/>
</dbReference>
<dbReference type="Pfam" id="PF00583">
    <property type="entry name" value="Acetyltransf_1"/>
    <property type="match status" value="1"/>
</dbReference>
<comment type="caution">
    <text evidence="4">The sequence shown here is derived from an EMBL/GenBank/DDBJ whole genome shotgun (WGS) entry which is preliminary data.</text>
</comment>
<feature type="domain" description="N-acetyltransferase" evidence="3">
    <location>
        <begin position="3"/>
        <end position="165"/>
    </location>
</feature>
<name>A0A2T3W7B0_9DEIO</name>
<dbReference type="PANTHER" id="PTHR43877">
    <property type="entry name" value="AMINOALKYLPHOSPHONATE N-ACETYLTRANSFERASE-RELATED-RELATED"/>
    <property type="match status" value="1"/>
</dbReference>
<dbReference type="Proteomes" id="UP000240317">
    <property type="component" value="Unassembled WGS sequence"/>
</dbReference>
<organism evidence="4 5">
    <name type="scientific">Deinococcus arcticus</name>
    <dbReference type="NCBI Taxonomy" id="2136176"/>
    <lineage>
        <taxon>Bacteria</taxon>
        <taxon>Thermotogati</taxon>
        <taxon>Deinococcota</taxon>
        <taxon>Deinococci</taxon>
        <taxon>Deinococcales</taxon>
        <taxon>Deinococcaceae</taxon>
        <taxon>Deinococcus</taxon>
    </lineage>
</organism>
<dbReference type="InterPro" id="IPR050832">
    <property type="entry name" value="Bact_Acetyltransf"/>
</dbReference>
<keyword evidence="2" id="KW-0012">Acyltransferase</keyword>
<accession>A0A2T3W7B0</accession>
<dbReference type="RefSeq" id="WP_107138237.1">
    <property type="nucleotide sequence ID" value="NZ_PYSV01000010.1"/>
</dbReference>
<dbReference type="GO" id="GO:0016747">
    <property type="term" value="F:acyltransferase activity, transferring groups other than amino-acyl groups"/>
    <property type="evidence" value="ECO:0007669"/>
    <property type="project" value="InterPro"/>
</dbReference>
<keyword evidence="5" id="KW-1185">Reference proteome</keyword>
<gene>
    <name evidence="4" type="ORF">C8263_11335</name>
</gene>
<keyword evidence="1 4" id="KW-0808">Transferase</keyword>
<dbReference type="PROSITE" id="PS51186">
    <property type="entry name" value="GNAT"/>
    <property type="match status" value="1"/>
</dbReference>
<evidence type="ECO:0000313" key="5">
    <source>
        <dbReference type="Proteomes" id="UP000240317"/>
    </source>
</evidence>
<reference evidence="4 5" key="1">
    <citation type="submission" date="2018-03" db="EMBL/GenBank/DDBJ databases">
        <title>Draft genome of Deinococcus sp. OD32.</title>
        <authorList>
            <person name="Wang X.-P."/>
            <person name="Du Z.-J."/>
        </authorList>
    </citation>
    <scope>NUCLEOTIDE SEQUENCE [LARGE SCALE GENOMIC DNA]</scope>
    <source>
        <strain evidence="4 5">OD32</strain>
    </source>
</reference>
<dbReference type="InterPro" id="IPR000182">
    <property type="entry name" value="GNAT_dom"/>
</dbReference>
<sequence>MSLQIRRLTLADAPAYREARLAALRADPAAFVTTAEQFAAWPLERLAVRLAPGAPGVTFGAFLSGELVGLLTLMREESPAQAHRVNVFSVSVAPAARGQGVGVGLVRAAIDHARTWPGVTSLHLTVTDTQHAARRLYERCGFRVWGTQPDALRRDGQVYEEHWMWLAVGRESSGQEI</sequence>
<dbReference type="OrthoDB" id="9799092at2"/>
<dbReference type="Gene3D" id="3.40.630.30">
    <property type="match status" value="1"/>
</dbReference>